<evidence type="ECO:0000313" key="10">
    <source>
        <dbReference type="Proteomes" id="UP000195521"/>
    </source>
</evidence>
<evidence type="ECO:0000256" key="3">
    <source>
        <dbReference type="ARBA" id="ARBA00022630"/>
    </source>
</evidence>
<evidence type="ECO:0000256" key="5">
    <source>
        <dbReference type="ARBA" id="ARBA00023002"/>
    </source>
</evidence>
<name>A0A1Y1JMG4_PLAGO</name>
<dbReference type="Gene3D" id="2.40.30.10">
    <property type="entry name" value="Translation factors"/>
    <property type="match status" value="1"/>
</dbReference>
<dbReference type="PANTHER" id="PTHR19370:SF184">
    <property type="entry name" value="NADH-CYTOCHROME B5 REDUCTASE-LIKE"/>
    <property type="match status" value="1"/>
</dbReference>
<reference evidence="10" key="1">
    <citation type="submission" date="2017-04" db="EMBL/GenBank/DDBJ databases">
        <title>Plasmodium gonderi genome.</title>
        <authorList>
            <person name="Arisue N."/>
            <person name="Honma H."/>
            <person name="Kawai S."/>
            <person name="Tougan T."/>
            <person name="Tanabe K."/>
            <person name="Horii T."/>
        </authorList>
    </citation>
    <scope>NUCLEOTIDE SEQUENCE [LARGE SCALE GENOMIC DNA]</scope>
    <source>
        <strain evidence="10">ATCC 30045</strain>
    </source>
</reference>
<organism evidence="9 10">
    <name type="scientific">Plasmodium gonderi</name>
    <dbReference type="NCBI Taxonomy" id="77519"/>
    <lineage>
        <taxon>Eukaryota</taxon>
        <taxon>Sar</taxon>
        <taxon>Alveolata</taxon>
        <taxon>Apicomplexa</taxon>
        <taxon>Aconoidasida</taxon>
        <taxon>Haemosporida</taxon>
        <taxon>Plasmodiidae</taxon>
        <taxon>Plasmodium</taxon>
        <taxon>Plasmodium (Plasmodium)</taxon>
    </lineage>
</organism>
<comment type="similarity">
    <text evidence="2">Belongs to the flavoprotein pyridine nucleotide cytochrome reductase family.</text>
</comment>
<dbReference type="CDD" id="cd06183">
    <property type="entry name" value="cyt_b5_reduct_like"/>
    <property type="match status" value="1"/>
</dbReference>
<dbReference type="PRINTS" id="PR00406">
    <property type="entry name" value="CYTB5RDTASE"/>
</dbReference>
<proteinExistence type="inferred from homology"/>
<dbReference type="InterPro" id="IPR001433">
    <property type="entry name" value="OxRdtase_FAD/NAD-bd"/>
</dbReference>
<dbReference type="OrthoDB" id="432685at2759"/>
<dbReference type="SUPFAM" id="SSF52343">
    <property type="entry name" value="Ferredoxin reductase-like, C-terminal NADP-linked domain"/>
    <property type="match status" value="1"/>
</dbReference>
<feature type="transmembrane region" description="Helical" evidence="7">
    <location>
        <begin position="15"/>
        <end position="32"/>
    </location>
</feature>
<evidence type="ECO:0000256" key="7">
    <source>
        <dbReference type="SAM" id="Phobius"/>
    </source>
</evidence>
<evidence type="ECO:0000313" key="9">
    <source>
        <dbReference type="EMBL" id="GAW81583.1"/>
    </source>
</evidence>
<feature type="binding site" evidence="6">
    <location>
        <position position="232"/>
    </location>
    <ligand>
        <name>FAD</name>
        <dbReference type="ChEBI" id="CHEBI:57692"/>
    </ligand>
</feature>
<gene>
    <name evidence="9" type="ORF">PGO_110320</name>
</gene>
<dbReference type="GO" id="GO:0016491">
    <property type="term" value="F:oxidoreductase activity"/>
    <property type="evidence" value="ECO:0007669"/>
    <property type="project" value="UniProtKB-KW"/>
</dbReference>
<dbReference type="OMA" id="DRPKPEW"/>
<dbReference type="AlphaFoldDB" id="A0A1Y1JMG4"/>
<dbReference type="EMBL" id="BDQF01000012">
    <property type="protein sequence ID" value="GAW81583.1"/>
    <property type="molecule type" value="Genomic_DNA"/>
</dbReference>
<accession>A0A1Y1JMG4</accession>
<feature type="binding site" evidence="6">
    <location>
        <position position="179"/>
    </location>
    <ligand>
        <name>FAD</name>
        <dbReference type="ChEBI" id="CHEBI:57692"/>
    </ligand>
</feature>
<evidence type="ECO:0000256" key="6">
    <source>
        <dbReference type="PIRSR" id="PIRSR601834-1"/>
    </source>
</evidence>
<dbReference type="PROSITE" id="PS51384">
    <property type="entry name" value="FAD_FR"/>
    <property type="match status" value="1"/>
</dbReference>
<dbReference type="GeneID" id="39748311"/>
<feature type="domain" description="FAD-binding FR-type" evidence="8">
    <location>
        <begin position="77"/>
        <end position="204"/>
    </location>
</feature>
<keyword evidence="10" id="KW-1185">Reference proteome</keyword>
<protein>
    <submittedName>
        <fullName evidence="9">Oxidoreductase NAD-binding domain containing protein</fullName>
    </submittedName>
</protein>
<keyword evidence="7" id="KW-1133">Transmembrane helix</keyword>
<keyword evidence="4 6" id="KW-0274">FAD</keyword>
<dbReference type="InterPro" id="IPR017927">
    <property type="entry name" value="FAD-bd_FR_type"/>
</dbReference>
<feature type="binding site" evidence="6">
    <location>
        <position position="163"/>
    </location>
    <ligand>
        <name>FAD</name>
        <dbReference type="ChEBI" id="CHEBI:57692"/>
    </ligand>
</feature>
<feature type="binding site" evidence="6">
    <location>
        <position position="178"/>
    </location>
    <ligand>
        <name>FAD</name>
        <dbReference type="ChEBI" id="CHEBI:57692"/>
    </ligand>
</feature>
<dbReference type="InterPro" id="IPR017938">
    <property type="entry name" value="Riboflavin_synthase-like_b-brl"/>
</dbReference>
<evidence type="ECO:0000256" key="4">
    <source>
        <dbReference type="ARBA" id="ARBA00022827"/>
    </source>
</evidence>
<evidence type="ECO:0000256" key="2">
    <source>
        <dbReference type="ARBA" id="ARBA00006105"/>
    </source>
</evidence>
<dbReference type="InterPro" id="IPR008333">
    <property type="entry name" value="Cbr1-like_FAD-bd_dom"/>
</dbReference>
<keyword evidence="5" id="KW-0560">Oxidoreductase</keyword>
<dbReference type="SUPFAM" id="SSF63380">
    <property type="entry name" value="Riboflavin synthase domain-like"/>
    <property type="match status" value="1"/>
</dbReference>
<evidence type="ECO:0000256" key="1">
    <source>
        <dbReference type="ARBA" id="ARBA00001974"/>
    </source>
</evidence>
<dbReference type="Gene3D" id="3.40.50.80">
    <property type="entry name" value="Nucleotide-binding domain of ferredoxin-NADP reductase (FNR) module"/>
    <property type="match status" value="1"/>
</dbReference>
<comment type="cofactor">
    <cofactor evidence="1 6">
        <name>FAD</name>
        <dbReference type="ChEBI" id="CHEBI:57692"/>
    </cofactor>
</comment>
<evidence type="ECO:0000259" key="8">
    <source>
        <dbReference type="PROSITE" id="PS51384"/>
    </source>
</evidence>
<dbReference type="Pfam" id="PF00175">
    <property type="entry name" value="NAD_binding_1"/>
    <property type="match status" value="1"/>
</dbReference>
<feature type="binding site" evidence="6">
    <location>
        <position position="180"/>
    </location>
    <ligand>
        <name>FAD</name>
        <dbReference type="ChEBI" id="CHEBI:57692"/>
    </ligand>
</feature>
<dbReference type="InterPro" id="IPR001834">
    <property type="entry name" value="CBR-like"/>
</dbReference>
<keyword evidence="3 6" id="KW-0285">Flavoprotein</keyword>
<keyword evidence="7" id="KW-0812">Transmembrane</keyword>
<dbReference type="RefSeq" id="XP_028544172.1">
    <property type="nucleotide sequence ID" value="XM_028688371.1"/>
</dbReference>
<dbReference type="InterPro" id="IPR039261">
    <property type="entry name" value="FNR_nucleotide-bd"/>
</dbReference>
<dbReference type="Proteomes" id="UP000195521">
    <property type="component" value="Unassembled WGS sequence"/>
</dbReference>
<feature type="binding site" evidence="6">
    <location>
        <position position="148"/>
    </location>
    <ligand>
        <name>FAD</name>
        <dbReference type="ChEBI" id="CHEBI:57692"/>
    </ligand>
</feature>
<comment type="caution">
    <text evidence="9">The sequence shown here is derived from an EMBL/GenBank/DDBJ whole genome shotgun (WGS) entry which is preliminary data.</text>
</comment>
<dbReference type="PANTHER" id="PTHR19370">
    <property type="entry name" value="NADH-CYTOCHROME B5 REDUCTASE"/>
    <property type="match status" value="1"/>
</dbReference>
<dbReference type="Pfam" id="PF00970">
    <property type="entry name" value="FAD_binding_6"/>
    <property type="match status" value="1"/>
</dbReference>
<keyword evidence="7" id="KW-0472">Membrane</keyword>
<feature type="binding site" evidence="6">
    <location>
        <position position="146"/>
    </location>
    <ligand>
        <name>FAD</name>
        <dbReference type="ChEBI" id="CHEBI:57692"/>
    </ligand>
</feature>
<sequence length="362" mass="42667">MEILREILNFLSKNILNVTILLMSISFILFFTQKNRNDKKKVEDLFSLYSQKNEHEELKIRKDEQCEKSSEVCFLNGNNQTLKLNKIIKLTNTVKIFIFSYPSKYSHFGLDICKHIKFNLPNREGKIKGKWNDKLDRENDSKEIFRSYTPIYVDKKNKLVHFVIRIYNPDEKYIDGGKMSIQLNKMHNNDNVKIAGPFGLLDYKGNNEFSYLSKSLKNKKHIVMIAGGTGMTPFFRLIKHLLLFDTKETETNHPFITFIYANRNEEEILLKPVFDEYEKRFERFKIVYSVDECIDDSKKVSMNNIGYLNVEILRMYILKYQKLNVQIEKSDTLILMCGPPPMTAFLKKLLNEDIKMENVITV</sequence>